<feature type="domain" description="2Fe-2S ferredoxin-type" evidence="7">
    <location>
        <begin position="12"/>
        <end position="107"/>
    </location>
</feature>
<accession>A0A2K8KZE7</accession>
<evidence type="ECO:0000313" key="8">
    <source>
        <dbReference type="EMBL" id="ATX79289.1"/>
    </source>
</evidence>
<dbReference type="InterPro" id="IPR012675">
    <property type="entry name" value="Beta-grasp_dom_sf"/>
</dbReference>
<reference evidence="8 9" key="1">
    <citation type="submission" date="2016-12" db="EMBL/GenBank/DDBJ databases">
        <title>Isolation and genomic insights into novel planktonic Zetaproteobacteria from stratified waters of the Chesapeake Bay.</title>
        <authorList>
            <person name="McAllister S.M."/>
            <person name="Kato S."/>
            <person name="Chan C.S."/>
            <person name="Chiu B.K."/>
            <person name="Field E.K."/>
        </authorList>
    </citation>
    <scope>NUCLEOTIDE SEQUENCE [LARGE SCALE GENOMIC DNA]</scope>
    <source>
        <strain evidence="8 9">CP-5</strain>
    </source>
</reference>
<dbReference type="GO" id="GO:0051537">
    <property type="term" value="F:2 iron, 2 sulfur cluster binding"/>
    <property type="evidence" value="ECO:0007669"/>
    <property type="project" value="UniProtKB-KW"/>
</dbReference>
<keyword evidence="4" id="KW-0408">Iron</keyword>
<dbReference type="GO" id="GO:0046872">
    <property type="term" value="F:metal ion binding"/>
    <property type="evidence" value="ECO:0007669"/>
    <property type="project" value="UniProtKB-KW"/>
</dbReference>
<dbReference type="PANTHER" id="PTHR23426">
    <property type="entry name" value="FERREDOXIN/ADRENODOXIN"/>
    <property type="match status" value="1"/>
</dbReference>
<dbReference type="KEGG" id="maes:Ga0123461_0869"/>
<evidence type="ECO:0000256" key="6">
    <source>
        <dbReference type="ARBA" id="ARBA00034078"/>
    </source>
</evidence>
<dbReference type="GO" id="GO:0009055">
    <property type="term" value="F:electron transfer activity"/>
    <property type="evidence" value="ECO:0007669"/>
    <property type="project" value="TreeGrafter"/>
</dbReference>
<evidence type="ECO:0000256" key="5">
    <source>
        <dbReference type="ARBA" id="ARBA00023014"/>
    </source>
</evidence>
<comment type="similarity">
    <text evidence="1">Belongs to the adrenodoxin/putidaredoxin family.</text>
</comment>
<comment type="cofactor">
    <cofactor evidence="6">
        <name>[2Fe-2S] cluster</name>
        <dbReference type="ChEBI" id="CHEBI:190135"/>
    </cofactor>
</comment>
<keyword evidence="2" id="KW-0001">2Fe-2S</keyword>
<dbReference type="Gene3D" id="3.10.20.30">
    <property type="match status" value="1"/>
</dbReference>
<evidence type="ECO:0000256" key="2">
    <source>
        <dbReference type="ARBA" id="ARBA00022714"/>
    </source>
</evidence>
<dbReference type="GO" id="GO:0140647">
    <property type="term" value="P:P450-containing electron transport chain"/>
    <property type="evidence" value="ECO:0007669"/>
    <property type="project" value="InterPro"/>
</dbReference>
<dbReference type="InterPro" id="IPR001055">
    <property type="entry name" value="Adrenodoxin-like"/>
</dbReference>
<dbReference type="CDD" id="cd00207">
    <property type="entry name" value="fer2"/>
    <property type="match status" value="1"/>
</dbReference>
<protein>
    <submittedName>
        <fullName evidence="8">Ferredoxin, 2Fe-2S</fullName>
    </submittedName>
</protein>
<evidence type="ECO:0000256" key="4">
    <source>
        <dbReference type="ARBA" id="ARBA00023004"/>
    </source>
</evidence>
<dbReference type="EMBL" id="CP018799">
    <property type="protein sequence ID" value="ATX79289.1"/>
    <property type="molecule type" value="Genomic_DNA"/>
</dbReference>
<name>A0A2K8KZE7_MARES</name>
<organism evidence="8 9">
    <name type="scientific">Mariprofundus aestuarium</name>
    <dbReference type="NCBI Taxonomy" id="1921086"/>
    <lineage>
        <taxon>Bacteria</taxon>
        <taxon>Pseudomonadati</taxon>
        <taxon>Pseudomonadota</taxon>
        <taxon>Candidatius Mariprofundia</taxon>
        <taxon>Mariprofundales</taxon>
        <taxon>Mariprofundaceae</taxon>
        <taxon>Mariprofundus</taxon>
    </lineage>
</organism>
<dbReference type="SUPFAM" id="SSF54292">
    <property type="entry name" value="2Fe-2S ferredoxin-like"/>
    <property type="match status" value="1"/>
</dbReference>
<dbReference type="PROSITE" id="PS51085">
    <property type="entry name" value="2FE2S_FER_2"/>
    <property type="match status" value="1"/>
</dbReference>
<dbReference type="AlphaFoldDB" id="A0A2K8KZE7"/>
<dbReference type="PANTHER" id="PTHR23426:SF65">
    <property type="entry name" value="FERREDOXIN-2, MITOCHONDRIAL"/>
    <property type="match status" value="1"/>
</dbReference>
<proteinExistence type="inferred from homology"/>
<evidence type="ECO:0000256" key="3">
    <source>
        <dbReference type="ARBA" id="ARBA00022723"/>
    </source>
</evidence>
<evidence type="ECO:0000256" key="1">
    <source>
        <dbReference type="ARBA" id="ARBA00010914"/>
    </source>
</evidence>
<dbReference type="InterPro" id="IPR001041">
    <property type="entry name" value="2Fe-2S_ferredoxin-type"/>
</dbReference>
<keyword evidence="3" id="KW-0479">Metal-binding</keyword>
<dbReference type="Proteomes" id="UP000231701">
    <property type="component" value="Chromosome"/>
</dbReference>
<dbReference type="PRINTS" id="PR00355">
    <property type="entry name" value="ADRENODOXIN"/>
</dbReference>
<dbReference type="Pfam" id="PF00111">
    <property type="entry name" value="Fer2"/>
    <property type="match status" value="1"/>
</dbReference>
<gene>
    <name evidence="8" type="ORF">Ga0123461_0869</name>
</gene>
<sequence>MWSPFKRKISGPELTFLPSGKKVTVLPGTSVLEAATLHKVDLNHSCDGNLACSSCHIYVHAGAESAMPPSGDEDEMLDAAEDVLPNSRLGCQLKVYENMTVEIPPSS</sequence>
<keyword evidence="5" id="KW-0411">Iron-sulfur</keyword>
<evidence type="ECO:0000313" key="9">
    <source>
        <dbReference type="Proteomes" id="UP000231701"/>
    </source>
</evidence>
<evidence type="ECO:0000259" key="7">
    <source>
        <dbReference type="PROSITE" id="PS51085"/>
    </source>
</evidence>
<keyword evidence="9" id="KW-1185">Reference proteome</keyword>
<dbReference type="InterPro" id="IPR036010">
    <property type="entry name" value="2Fe-2S_ferredoxin-like_sf"/>
</dbReference>